<dbReference type="Gene3D" id="2.60.120.260">
    <property type="entry name" value="Galactose-binding domain-like"/>
    <property type="match status" value="1"/>
</dbReference>
<evidence type="ECO:0000256" key="1">
    <source>
        <dbReference type="SAM" id="MobiDB-lite"/>
    </source>
</evidence>
<evidence type="ECO:0000313" key="4">
    <source>
        <dbReference type="EMBL" id="OIQ93194.1"/>
    </source>
</evidence>
<dbReference type="Gene3D" id="3.40.50.10320">
    <property type="entry name" value="LmbE-like"/>
    <property type="match status" value="1"/>
</dbReference>
<dbReference type="GO" id="GO:0005783">
    <property type="term" value="C:endoplasmic reticulum"/>
    <property type="evidence" value="ECO:0007669"/>
    <property type="project" value="TreeGrafter"/>
</dbReference>
<keyword evidence="2" id="KW-1133">Transmembrane helix</keyword>
<sequence>MGTRRTRARFARPWSTVHTTFVGAIGASLIVRGFLISLVTALVPIAMPPVAIATHHTATCAGGAMQVVAHEDDDLIFQNPDILHDIDAGRCVRTVFVTAGDAAQGELYWKSRENGSRAAYAHMAGVANAWTTTDAGVPGHTVRLQTLIDAPHVSLVFMRLPDGDRTGSGLVVHGRESVMRLWQGQIASIGSVDGSARYTESGLRSTLAALMTSFEPTTVRTQDWTIAFRHGDHADHTATALLARQASQDYASAHTLLAYGGYPTWTRLVNVTGADLRAKESTFLAYASHDRKLCLDPWCPIDVVYSLRLSRQYVVASESASNSARGPGVRVTASSEDVASGQGADRAVDGYALGEPSAHAREWATEGGRAGSWIRLDYPAPTTVDGVVLYDRPNTRDQITAGVLEFSDGSTVSLGALPNNGSGLTVWFPARRVTSVRLLVTAVSATTRNVGLAELETYATVPEPGTVPRATDAPGAPLSTSATPIPQTSATEASN</sequence>
<dbReference type="InterPro" id="IPR008979">
    <property type="entry name" value="Galactose-bd-like_sf"/>
</dbReference>
<evidence type="ECO:0000259" key="3">
    <source>
        <dbReference type="Pfam" id="PF24135"/>
    </source>
</evidence>
<feature type="region of interest" description="Disordered" evidence="1">
    <location>
        <begin position="463"/>
        <end position="495"/>
    </location>
</feature>
<dbReference type="PANTHER" id="PTHR12993:SF23">
    <property type="entry name" value="N-ACETYLGLUCOSAMINYLPHOSPHATIDYLINOSITOL DEACETYLASE"/>
    <property type="match status" value="1"/>
</dbReference>
<dbReference type="Pfam" id="PF02585">
    <property type="entry name" value="PIG-L"/>
    <property type="match status" value="1"/>
</dbReference>
<dbReference type="InterPro" id="IPR024078">
    <property type="entry name" value="LmbE-like_dom_sf"/>
</dbReference>
<dbReference type="Pfam" id="PF24135">
    <property type="entry name" value="DUF7402"/>
    <property type="match status" value="1"/>
</dbReference>
<keyword evidence="2" id="KW-0812">Transmembrane</keyword>
<name>A0A1J5RCY2_9ZZZZ</name>
<dbReference type="SUPFAM" id="SSF49785">
    <property type="entry name" value="Galactose-binding domain-like"/>
    <property type="match status" value="1"/>
</dbReference>
<keyword evidence="2" id="KW-0472">Membrane</keyword>
<comment type="caution">
    <text evidence="4">The sequence shown here is derived from an EMBL/GenBank/DDBJ whole genome shotgun (WGS) entry which is preliminary data.</text>
</comment>
<dbReference type="EMBL" id="MLJW01000213">
    <property type="protein sequence ID" value="OIQ93194.1"/>
    <property type="molecule type" value="Genomic_DNA"/>
</dbReference>
<accession>A0A1J5RCY2</accession>
<proteinExistence type="predicted"/>
<reference evidence="4" key="1">
    <citation type="submission" date="2016-10" db="EMBL/GenBank/DDBJ databases">
        <title>Sequence of Gallionella enrichment culture.</title>
        <authorList>
            <person name="Poehlein A."/>
            <person name="Muehling M."/>
            <person name="Daniel R."/>
        </authorList>
    </citation>
    <scope>NUCLEOTIDE SEQUENCE</scope>
</reference>
<dbReference type="SUPFAM" id="SSF102588">
    <property type="entry name" value="LmbE-like"/>
    <property type="match status" value="1"/>
</dbReference>
<dbReference type="InterPro" id="IPR003737">
    <property type="entry name" value="GlcNAc_PI_deacetylase-related"/>
</dbReference>
<dbReference type="GO" id="GO:0000225">
    <property type="term" value="F:N-acetylglucosaminylphosphatidylinositol deacetylase activity"/>
    <property type="evidence" value="ECO:0007669"/>
    <property type="project" value="TreeGrafter"/>
</dbReference>
<feature type="compositionally biased region" description="Polar residues" evidence="1">
    <location>
        <begin position="478"/>
        <end position="495"/>
    </location>
</feature>
<feature type="domain" description="DUF7402" evidence="3">
    <location>
        <begin position="330"/>
        <end position="458"/>
    </location>
</feature>
<dbReference type="PANTHER" id="PTHR12993">
    <property type="entry name" value="N-ACETYLGLUCOSAMINYL-PHOSPHATIDYLINOSITOL DE-N-ACETYLASE-RELATED"/>
    <property type="match status" value="1"/>
</dbReference>
<gene>
    <name evidence="4" type="ORF">GALL_249000</name>
</gene>
<feature type="transmembrane region" description="Helical" evidence="2">
    <location>
        <begin position="21"/>
        <end position="47"/>
    </location>
</feature>
<dbReference type="InterPro" id="IPR055826">
    <property type="entry name" value="DUF7402"/>
</dbReference>
<organism evidence="4">
    <name type="scientific">mine drainage metagenome</name>
    <dbReference type="NCBI Taxonomy" id="410659"/>
    <lineage>
        <taxon>unclassified sequences</taxon>
        <taxon>metagenomes</taxon>
        <taxon>ecological metagenomes</taxon>
    </lineage>
</organism>
<protein>
    <submittedName>
        <fullName evidence="4">GlcNAc-PI de-N-acetylase</fullName>
    </submittedName>
</protein>
<dbReference type="AlphaFoldDB" id="A0A1J5RCY2"/>
<evidence type="ECO:0000256" key="2">
    <source>
        <dbReference type="SAM" id="Phobius"/>
    </source>
</evidence>